<evidence type="ECO:0008006" key="4">
    <source>
        <dbReference type="Google" id="ProtNLM"/>
    </source>
</evidence>
<feature type="signal peptide" evidence="1">
    <location>
        <begin position="1"/>
        <end position="15"/>
    </location>
</feature>
<dbReference type="Proteomes" id="UP000777438">
    <property type="component" value="Unassembled WGS sequence"/>
</dbReference>
<keyword evidence="1" id="KW-0732">Signal</keyword>
<protein>
    <recommendedName>
        <fullName evidence="4">AA1-like domain-containing protein</fullName>
    </recommendedName>
</protein>
<organism evidence="2 3">
    <name type="scientific">Thelonectria olida</name>
    <dbReference type="NCBI Taxonomy" id="1576542"/>
    <lineage>
        <taxon>Eukaryota</taxon>
        <taxon>Fungi</taxon>
        <taxon>Dikarya</taxon>
        <taxon>Ascomycota</taxon>
        <taxon>Pezizomycotina</taxon>
        <taxon>Sordariomycetes</taxon>
        <taxon>Hypocreomycetidae</taxon>
        <taxon>Hypocreales</taxon>
        <taxon>Nectriaceae</taxon>
        <taxon>Thelonectria</taxon>
    </lineage>
</organism>
<dbReference type="EMBL" id="JAGPYM010000011">
    <property type="protein sequence ID" value="KAH6889264.1"/>
    <property type="molecule type" value="Genomic_DNA"/>
</dbReference>
<sequence length="175" mass="18809">MKFFATLLLATAAIAAPTSPNSNIIRETSSCMSKSMKASSWVAKDFTFKYVVTESDGAKSYDSKAAFTLKNDALSYTAKCTGKSHSKNFFDGKLTYECNSGDDTSDKATFSYDYKSGKLVVGQVWSCPKEGARFTANGDTAISLTCKETDSSNKKTVECTPKTITVPIKSISAVA</sequence>
<name>A0A9P8W4Q0_9HYPO</name>
<dbReference type="AlphaFoldDB" id="A0A9P8W4Q0"/>
<evidence type="ECO:0000313" key="3">
    <source>
        <dbReference type="Proteomes" id="UP000777438"/>
    </source>
</evidence>
<proteinExistence type="predicted"/>
<comment type="caution">
    <text evidence="2">The sequence shown here is derived from an EMBL/GenBank/DDBJ whole genome shotgun (WGS) entry which is preliminary data.</text>
</comment>
<reference evidence="2 3" key="1">
    <citation type="journal article" date="2021" name="Nat. Commun.">
        <title>Genetic determinants of endophytism in the Arabidopsis root mycobiome.</title>
        <authorList>
            <person name="Mesny F."/>
            <person name="Miyauchi S."/>
            <person name="Thiergart T."/>
            <person name="Pickel B."/>
            <person name="Atanasova L."/>
            <person name="Karlsson M."/>
            <person name="Huettel B."/>
            <person name="Barry K.W."/>
            <person name="Haridas S."/>
            <person name="Chen C."/>
            <person name="Bauer D."/>
            <person name="Andreopoulos W."/>
            <person name="Pangilinan J."/>
            <person name="LaButti K."/>
            <person name="Riley R."/>
            <person name="Lipzen A."/>
            <person name="Clum A."/>
            <person name="Drula E."/>
            <person name="Henrissat B."/>
            <person name="Kohler A."/>
            <person name="Grigoriev I.V."/>
            <person name="Martin F.M."/>
            <person name="Hacquard S."/>
        </authorList>
    </citation>
    <scope>NUCLEOTIDE SEQUENCE [LARGE SCALE GENOMIC DNA]</scope>
    <source>
        <strain evidence="2 3">MPI-CAGE-CH-0241</strain>
    </source>
</reference>
<evidence type="ECO:0000313" key="2">
    <source>
        <dbReference type="EMBL" id="KAH6889264.1"/>
    </source>
</evidence>
<gene>
    <name evidence="2" type="ORF">B0T10DRAFT_459924</name>
</gene>
<keyword evidence="3" id="KW-1185">Reference proteome</keyword>
<accession>A0A9P8W4Q0</accession>
<evidence type="ECO:0000256" key="1">
    <source>
        <dbReference type="SAM" id="SignalP"/>
    </source>
</evidence>
<feature type="chain" id="PRO_5040321121" description="AA1-like domain-containing protein" evidence="1">
    <location>
        <begin position="16"/>
        <end position="175"/>
    </location>
</feature>